<dbReference type="Proteomes" id="UP001610446">
    <property type="component" value="Unassembled WGS sequence"/>
</dbReference>
<keyword evidence="3" id="KW-1185">Reference proteome</keyword>
<gene>
    <name evidence="2" type="ORF">BJY01DRAFT_254676</name>
</gene>
<reference evidence="2 3" key="1">
    <citation type="submission" date="2024-07" db="EMBL/GenBank/DDBJ databases">
        <title>Section-level genome sequencing and comparative genomics of Aspergillus sections Usti and Cavernicolus.</title>
        <authorList>
            <consortium name="Lawrence Berkeley National Laboratory"/>
            <person name="Nybo J.L."/>
            <person name="Vesth T.C."/>
            <person name="Theobald S."/>
            <person name="Frisvad J.C."/>
            <person name="Larsen T.O."/>
            <person name="Kjaerboelling I."/>
            <person name="Rothschild-Mancinelli K."/>
            <person name="Lyhne E.K."/>
            <person name="Kogle M.E."/>
            <person name="Barry K."/>
            <person name="Clum A."/>
            <person name="Na H."/>
            <person name="Ledsgaard L."/>
            <person name="Lin J."/>
            <person name="Lipzen A."/>
            <person name="Kuo A."/>
            <person name="Riley R."/>
            <person name="Mondo S."/>
            <person name="Labutti K."/>
            <person name="Haridas S."/>
            <person name="Pangalinan J."/>
            <person name="Salamov A.A."/>
            <person name="Simmons B.A."/>
            <person name="Magnuson J.K."/>
            <person name="Chen J."/>
            <person name="Drula E."/>
            <person name="Henrissat B."/>
            <person name="Wiebenga A."/>
            <person name="Lubbers R.J."/>
            <person name="Gomes A.C."/>
            <person name="Makela M.R."/>
            <person name="Stajich J."/>
            <person name="Grigoriev I.V."/>
            <person name="Mortensen U.H."/>
            <person name="De Vries R.P."/>
            <person name="Baker S.E."/>
            <person name="Andersen M.R."/>
        </authorList>
    </citation>
    <scope>NUCLEOTIDE SEQUENCE [LARGE SCALE GENOMIC DNA]</scope>
    <source>
        <strain evidence="2 3">CBS 123904</strain>
    </source>
</reference>
<evidence type="ECO:0000313" key="2">
    <source>
        <dbReference type="EMBL" id="KAL2830391.1"/>
    </source>
</evidence>
<evidence type="ECO:0000313" key="3">
    <source>
        <dbReference type="Proteomes" id="UP001610446"/>
    </source>
</evidence>
<name>A0ABR4IRJ9_9EURO</name>
<comment type="caution">
    <text evidence="2">The sequence shown here is derived from an EMBL/GenBank/DDBJ whole genome shotgun (WGS) entry which is preliminary data.</text>
</comment>
<sequence>MPRPKERPSKVKKSPRPASKRQKAVEEARKQIATVRNQEIEDSQFGPYGIVSWKSDESGTLEDQVRILKSVSVTWRSMSTTPSGTRNSWRGTFSFGTLYFRSIYRKNSKDSSITHGTGSRTSGVDADFACSRLASKQKQQVIASLNGYIV</sequence>
<evidence type="ECO:0000256" key="1">
    <source>
        <dbReference type="SAM" id="MobiDB-lite"/>
    </source>
</evidence>
<feature type="compositionally biased region" description="Basic residues" evidence="1">
    <location>
        <begin position="10"/>
        <end position="22"/>
    </location>
</feature>
<organism evidence="2 3">
    <name type="scientific">Aspergillus pseudoustus</name>
    <dbReference type="NCBI Taxonomy" id="1810923"/>
    <lineage>
        <taxon>Eukaryota</taxon>
        <taxon>Fungi</taxon>
        <taxon>Dikarya</taxon>
        <taxon>Ascomycota</taxon>
        <taxon>Pezizomycotina</taxon>
        <taxon>Eurotiomycetes</taxon>
        <taxon>Eurotiomycetidae</taxon>
        <taxon>Eurotiales</taxon>
        <taxon>Aspergillaceae</taxon>
        <taxon>Aspergillus</taxon>
        <taxon>Aspergillus subgen. Nidulantes</taxon>
    </lineage>
</organism>
<protein>
    <submittedName>
        <fullName evidence="2">Uncharacterized protein</fullName>
    </submittedName>
</protein>
<accession>A0ABR4IRJ9</accession>
<proteinExistence type="predicted"/>
<feature type="region of interest" description="Disordered" evidence="1">
    <location>
        <begin position="1"/>
        <end position="28"/>
    </location>
</feature>
<dbReference type="EMBL" id="JBFXLU010000307">
    <property type="protein sequence ID" value="KAL2830391.1"/>
    <property type="molecule type" value="Genomic_DNA"/>
</dbReference>